<feature type="coiled-coil region" evidence="1">
    <location>
        <begin position="22"/>
        <end position="85"/>
    </location>
</feature>
<sequence>MTQDFDLQGRFEVADPDAALIVAEAAKATAAAEERLIEMRAEMAVLRETIRAELGEALTEARLRIATLQKETAEALARAEHHEREVQSFLQSTSWRITTPLRALSLRFRSLPRM</sequence>
<keyword evidence="3" id="KW-1185">Reference proteome</keyword>
<proteinExistence type="predicted"/>
<accession>A0A0M7BDI8</accession>
<name>A0A0M7BDI8_9RHOB</name>
<dbReference type="Proteomes" id="UP000049455">
    <property type="component" value="Unassembled WGS sequence"/>
</dbReference>
<dbReference type="RefSeq" id="WP_055664864.1">
    <property type="nucleotide sequence ID" value="NZ_CYPR01000238.1"/>
</dbReference>
<protein>
    <submittedName>
        <fullName evidence="2">Uncharacterized protein</fullName>
    </submittedName>
</protein>
<keyword evidence="1" id="KW-0175">Coiled coil</keyword>
<organism evidence="2 3">
    <name type="scientific">Jannaschia seosinensis</name>
    <dbReference type="NCBI Taxonomy" id="313367"/>
    <lineage>
        <taxon>Bacteria</taxon>
        <taxon>Pseudomonadati</taxon>
        <taxon>Pseudomonadota</taxon>
        <taxon>Alphaproteobacteria</taxon>
        <taxon>Rhodobacterales</taxon>
        <taxon>Roseobacteraceae</taxon>
        <taxon>Jannaschia</taxon>
    </lineage>
</organism>
<reference evidence="2 3" key="1">
    <citation type="submission" date="2015-09" db="EMBL/GenBank/DDBJ databases">
        <authorList>
            <person name="Jackson K.R."/>
            <person name="Lunt B.L."/>
            <person name="Fisher J.N.B."/>
            <person name="Gardner A.V."/>
            <person name="Bailey M.E."/>
            <person name="Deus L.M."/>
            <person name="Earl A.S."/>
            <person name="Gibby P.D."/>
            <person name="Hartmann K.A."/>
            <person name="Liu J.E."/>
            <person name="Manci A.M."/>
            <person name="Nielsen D.A."/>
            <person name="Solomon M.B."/>
            <person name="Breakwell D.P."/>
            <person name="Burnett S.H."/>
            <person name="Grose J.H."/>
        </authorList>
    </citation>
    <scope>NUCLEOTIDE SEQUENCE [LARGE SCALE GENOMIC DNA]</scope>
    <source>
        <strain evidence="2 3">CECT 7799</strain>
    </source>
</reference>
<gene>
    <name evidence="2" type="ORF">JSE7799_03607</name>
</gene>
<dbReference type="OrthoDB" id="433681at2"/>
<evidence type="ECO:0000313" key="2">
    <source>
        <dbReference type="EMBL" id="CUH40867.1"/>
    </source>
</evidence>
<dbReference type="EMBL" id="CYPR01000238">
    <property type="protein sequence ID" value="CUH40867.1"/>
    <property type="molecule type" value="Genomic_DNA"/>
</dbReference>
<dbReference type="AlphaFoldDB" id="A0A0M7BDI8"/>
<evidence type="ECO:0000256" key="1">
    <source>
        <dbReference type="SAM" id="Coils"/>
    </source>
</evidence>
<evidence type="ECO:0000313" key="3">
    <source>
        <dbReference type="Proteomes" id="UP000049455"/>
    </source>
</evidence>